<dbReference type="PANTHER" id="PTHR24221:SF503">
    <property type="entry name" value="MITOCHONDRIAL POTASSIUM CHANNEL ATP-BINDING SUBUNIT"/>
    <property type="match status" value="1"/>
</dbReference>
<dbReference type="InterPro" id="IPR039421">
    <property type="entry name" value="Type_1_exporter"/>
</dbReference>
<dbReference type="InterPro" id="IPR003439">
    <property type="entry name" value="ABC_transporter-like_ATP-bd"/>
</dbReference>
<organism evidence="9 10">
    <name type="scientific">Astathelohania contejeani</name>
    <dbReference type="NCBI Taxonomy" id="164912"/>
    <lineage>
        <taxon>Eukaryota</taxon>
        <taxon>Fungi</taxon>
        <taxon>Fungi incertae sedis</taxon>
        <taxon>Microsporidia</taxon>
        <taxon>Astathelohaniidae</taxon>
        <taxon>Astathelohania</taxon>
    </lineage>
</organism>
<feature type="domain" description="ABC transporter" evidence="8">
    <location>
        <begin position="344"/>
        <end position="553"/>
    </location>
</feature>
<feature type="transmembrane region" description="Helical" evidence="7">
    <location>
        <begin position="168"/>
        <end position="189"/>
    </location>
</feature>
<dbReference type="PROSITE" id="PS50893">
    <property type="entry name" value="ABC_TRANSPORTER_2"/>
    <property type="match status" value="1"/>
</dbReference>
<evidence type="ECO:0000256" key="1">
    <source>
        <dbReference type="ARBA" id="ARBA00004141"/>
    </source>
</evidence>
<dbReference type="Gene3D" id="3.40.50.300">
    <property type="entry name" value="P-loop containing nucleotide triphosphate hydrolases"/>
    <property type="match status" value="1"/>
</dbReference>
<evidence type="ECO:0000259" key="8">
    <source>
        <dbReference type="PROSITE" id="PS50893"/>
    </source>
</evidence>
<proteinExistence type="predicted"/>
<evidence type="ECO:0000313" key="9">
    <source>
        <dbReference type="EMBL" id="KAF7683818.1"/>
    </source>
</evidence>
<keyword evidence="5 7" id="KW-1133">Transmembrane helix</keyword>
<dbReference type="InterPro" id="IPR011527">
    <property type="entry name" value="ABC1_TM_dom"/>
</dbReference>
<comment type="subcellular location">
    <subcellularLocation>
        <location evidence="1">Membrane</location>
        <topology evidence="1">Multi-pass membrane protein</topology>
    </subcellularLocation>
</comment>
<dbReference type="PANTHER" id="PTHR24221">
    <property type="entry name" value="ATP-BINDING CASSETTE SUB-FAMILY B"/>
    <property type="match status" value="1"/>
</dbReference>
<reference evidence="9 10" key="1">
    <citation type="submission" date="2019-01" db="EMBL/GenBank/DDBJ databases">
        <title>Genomes sequencing and comparative genomics of infectious freshwater microsporidia, Cucumispora dikerogammari and Thelohania contejeani.</title>
        <authorList>
            <person name="Cormier A."/>
            <person name="Giraud I."/>
            <person name="Wattier R."/>
            <person name="Teixeira M."/>
            <person name="Grandjean F."/>
            <person name="Rigaud T."/>
            <person name="Cordaux R."/>
        </authorList>
    </citation>
    <scope>NUCLEOTIDE SEQUENCE [LARGE SCALE GENOMIC DNA]</scope>
    <source>
        <strain evidence="9">T1</strain>
        <tissue evidence="9">Spores</tissue>
    </source>
</reference>
<accession>A0ABQ7I0A1</accession>
<dbReference type="GO" id="GO:0005524">
    <property type="term" value="F:ATP binding"/>
    <property type="evidence" value="ECO:0007669"/>
    <property type="project" value="UniProtKB-KW"/>
</dbReference>
<dbReference type="EMBL" id="SBIQ01000049">
    <property type="protein sequence ID" value="KAF7683818.1"/>
    <property type="molecule type" value="Genomic_DNA"/>
</dbReference>
<feature type="transmembrane region" description="Helical" evidence="7">
    <location>
        <begin position="70"/>
        <end position="95"/>
    </location>
</feature>
<name>A0ABQ7I0A1_9MICR</name>
<protein>
    <submittedName>
        <fullName evidence="9">ABC transporter ATP-binding protein</fullName>
    </submittedName>
</protein>
<evidence type="ECO:0000256" key="3">
    <source>
        <dbReference type="ARBA" id="ARBA00022741"/>
    </source>
</evidence>
<feature type="transmembrane region" description="Helical" evidence="7">
    <location>
        <begin position="29"/>
        <end position="50"/>
    </location>
</feature>
<gene>
    <name evidence="9" type="ORF">TCON_0976</name>
</gene>
<dbReference type="InterPro" id="IPR036640">
    <property type="entry name" value="ABC1_TM_sf"/>
</dbReference>
<dbReference type="CDD" id="cd03228">
    <property type="entry name" value="ABCC_MRP_Like"/>
    <property type="match status" value="1"/>
</dbReference>
<evidence type="ECO:0000256" key="6">
    <source>
        <dbReference type="ARBA" id="ARBA00023136"/>
    </source>
</evidence>
<dbReference type="Proteomes" id="UP001516464">
    <property type="component" value="Unassembled WGS sequence"/>
</dbReference>
<keyword evidence="3" id="KW-0547">Nucleotide-binding</keyword>
<keyword evidence="2 7" id="KW-0812">Transmembrane</keyword>
<dbReference type="SUPFAM" id="SSF52540">
    <property type="entry name" value="P-loop containing nucleoside triphosphate hydrolases"/>
    <property type="match status" value="1"/>
</dbReference>
<dbReference type="Gene3D" id="1.20.1560.10">
    <property type="entry name" value="ABC transporter type 1, transmembrane domain"/>
    <property type="match status" value="1"/>
</dbReference>
<evidence type="ECO:0000256" key="4">
    <source>
        <dbReference type="ARBA" id="ARBA00022840"/>
    </source>
</evidence>
<evidence type="ECO:0000256" key="5">
    <source>
        <dbReference type="ARBA" id="ARBA00022989"/>
    </source>
</evidence>
<dbReference type="Pfam" id="PF00005">
    <property type="entry name" value="ABC_tran"/>
    <property type="match status" value="1"/>
</dbReference>
<evidence type="ECO:0000313" key="10">
    <source>
        <dbReference type="Proteomes" id="UP001516464"/>
    </source>
</evidence>
<dbReference type="SMART" id="SM00382">
    <property type="entry name" value="AAA"/>
    <property type="match status" value="1"/>
</dbReference>
<keyword evidence="10" id="KW-1185">Reference proteome</keyword>
<evidence type="ECO:0000256" key="7">
    <source>
        <dbReference type="SAM" id="Phobius"/>
    </source>
</evidence>
<dbReference type="InterPro" id="IPR003593">
    <property type="entry name" value="AAA+_ATPase"/>
</dbReference>
<evidence type="ECO:0000256" key="2">
    <source>
        <dbReference type="ARBA" id="ARBA00022692"/>
    </source>
</evidence>
<dbReference type="SUPFAM" id="SSF90123">
    <property type="entry name" value="ABC transporter transmembrane region"/>
    <property type="match status" value="1"/>
</dbReference>
<dbReference type="Pfam" id="PF00664">
    <property type="entry name" value="ABC_membrane"/>
    <property type="match status" value="1"/>
</dbReference>
<dbReference type="InterPro" id="IPR027417">
    <property type="entry name" value="P-loop_NTPase"/>
</dbReference>
<keyword evidence="6 7" id="KW-0472">Membrane</keyword>
<keyword evidence="4 9" id="KW-0067">ATP-binding</keyword>
<comment type="caution">
    <text evidence="9">The sequence shown here is derived from an EMBL/GenBank/DDBJ whole genome shotgun (WGS) entry which is preliminary data.</text>
</comment>
<sequence length="553" mass="63367">MESKTKNNLQISRIIAVVMKEFLQDNKMLFLLLCIGVFLIIICSLINFQLDIITRCYQKCNTKDELHGLVFKIAIFGFTVAFITVVRKIFMTIIISDFYIRLSRKVFTRVIYDYLEVSYPIRNGKIQYYISHGSFAMGKIAESILADIIQSIINVGVAFYRLNSTFESQHVLIISVYIILIIIIEYFVIKHRIKYRNLSNIHRSAADKAMYESFSNMEAVLAYRTQEHENNKYIYEVTKARDSGIGLSVMLQSRIFLKKIVNLFIEFMLCVYIIKSTDGIKNATSKIINLIAILRFIRLGCDNTGNACDDIFLYACNASLLISYIELKSLRKIPAIPSNFNNIIEINSLNYTINGFPILNNISFYIKKGEKIALTGENGSGKSMIVKALMNMINSSCNIIIDKSKTYCDLSDIAAFIPQNSYIFKGTVEYNIKYANMNASHSEIIKLAKKLKFHSDFMELKHGYETEVEFNGSNLSEGQKQKICILRALLKPSELLILDEPFSSLDEDSRKNMIDILFIQQMKSTVLIISHDPEIIRLCDRVIMIKNGMVIKK</sequence>